<evidence type="ECO:0000256" key="3">
    <source>
        <dbReference type="ARBA" id="ARBA00022801"/>
    </source>
</evidence>
<evidence type="ECO:0000313" key="7">
    <source>
        <dbReference type="EMBL" id="KAA8649101.1"/>
    </source>
</evidence>
<dbReference type="GO" id="GO:0097176">
    <property type="term" value="P:epoxide metabolic process"/>
    <property type="evidence" value="ECO:0007669"/>
    <property type="project" value="TreeGrafter"/>
</dbReference>
<protein>
    <recommendedName>
        <fullName evidence="6">Epoxide hydrolase N-terminal domain-containing protein</fullName>
    </recommendedName>
</protein>
<dbReference type="GO" id="GO:0004301">
    <property type="term" value="F:epoxide hydrolase activity"/>
    <property type="evidence" value="ECO:0007669"/>
    <property type="project" value="TreeGrafter"/>
</dbReference>
<dbReference type="InterPro" id="IPR016292">
    <property type="entry name" value="Epoxide_hydrolase"/>
</dbReference>
<keyword evidence="3" id="KW-0378">Hydrolase</keyword>
<gene>
    <name evidence="7" type="ORF">ATNIH1004_004996</name>
</gene>
<dbReference type="PANTHER" id="PTHR21661">
    <property type="entry name" value="EPOXIDE HYDROLASE 1-RELATED"/>
    <property type="match status" value="1"/>
</dbReference>
<feature type="active site" description="Nucleophile" evidence="4">
    <location>
        <position position="202"/>
    </location>
</feature>
<dbReference type="SUPFAM" id="SSF53474">
    <property type="entry name" value="alpha/beta-Hydrolases"/>
    <property type="match status" value="1"/>
</dbReference>
<comment type="caution">
    <text evidence="7">The sequence shown here is derived from an EMBL/GenBank/DDBJ whole genome shotgun (WGS) entry which is preliminary data.</text>
</comment>
<evidence type="ECO:0000259" key="6">
    <source>
        <dbReference type="Pfam" id="PF06441"/>
    </source>
</evidence>
<dbReference type="Proteomes" id="UP000324241">
    <property type="component" value="Unassembled WGS sequence"/>
</dbReference>
<evidence type="ECO:0000256" key="4">
    <source>
        <dbReference type="PIRSR" id="PIRSR001112-1"/>
    </source>
</evidence>
<dbReference type="GeneID" id="54327698"/>
<feature type="region of interest" description="Disordered" evidence="5">
    <location>
        <begin position="1"/>
        <end position="25"/>
    </location>
</feature>
<dbReference type="VEuPathDB" id="FungiDB:EYZ11_000658"/>
<evidence type="ECO:0000313" key="8">
    <source>
        <dbReference type="Proteomes" id="UP000324241"/>
    </source>
</evidence>
<sequence length="435" mass="48167">MAKQSQSQKPGLVPSVKTTPTTENMANPFQIAVPDTHLERLRKKLETAVFPDELDDAQWDMGVPLNEMKRLTAYWRDGFNWRRQEQDLNDKLNQFLVPIAVAGFGELDIHCLHHVSSNPSAIPLLFIHGWPGSFLEAIKLIPLLTTGNNDQPAFHLVAPSLPNFGFSSGVKQKGFGLVQYAEAMHAVMSALGYDEYAIQGGDWGSILARVMAMRYPNHAKAIHLNMFPVAPPFPWRNPLLFLQSLLTIPFSSTDKAHLAVTKHYLTQGSGYMRQQETRPQTLGYALQDSPVALLAWIYDKLHAWSDDYPWTDDEILTWVSIYQFSTAGPAASIRIYYEATRNDSSSTPPGLSTTEVLSTAAPSCVKLAVAQFNRELIKTPLSWRGLLGSVVRANEYDCGGHFAAWEVPELLAADLKGFLGKNGQAYGAVAGKDGH</sequence>
<feature type="active site" description="Proton acceptor" evidence="4">
    <location>
        <position position="401"/>
    </location>
</feature>
<dbReference type="InterPro" id="IPR010497">
    <property type="entry name" value="Epoxide_hydro_N"/>
</dbReference>
<dbReference type="AlphaFoldDB" id="A0A5M9MPS3"/>
<feature type="active site" description="Proton donor" evidence="4">
    <location>
        <position position="336"/>
    </location>
</feature>
<dbReference type="OrthoDB" id="7130006at2759"/>
<reference evidence="7 8" key="1">
    <citation type="submission" date="2019-08" db="EMBL/GenBank/DDBJ databases">
        <title>The genome sequence of a newly discovered highly antifungal drug resistant Aspergillus species, Aspergillus tanneri NIH 1004.</title>
        <authorList>
            <person name="Mounaud S."/>
            <person name="Singh I."/>
            <person name="Joardar V."/>
            <person name="Pakala S."/>
            <person name="Pakala S."/>
            <person name="Venepally P."/>
            <person name="Chung J.K."/>
            <person name="Losada L."/>
            <person name="Nierman W.C."/>
        </authorList>
    </citation>
    <scope>NUCLEOTIDE SEQUENCE [LARGE SCALE GENOMIC DNA]</scope>
    <source>
        <strain evidence="7 8">NIH1004</strain>
    </source>
</reference>
<dbReference type="Gene3D" id="3.40.50.1820">
    <property type="entry name" value="alpha/beta hydrolase"/>
    <property type="match status" value="1"/>
</dbReference>
<comment type="similarity">
    <text evidence="1">Belongs to the peptidase S33 family.</text>
</comment>
<dbReference type="RefSeq" id="XP_033428462.1">
    <property type="nucleotide sequence ID" value="XM_033569656.1"/>
</dbReference>
<dbReference type="InterPro" id="IPR000639">
    <property type="entry name" value="Epox_hydrolase-like"/>
</dbReference>
<dbReference type="EMBL" id="QUQM01000003">
    <property type="protein sequence ID" value="KAA8649101.1"/>
    <property type="molecule type" value="Genomic_DNA"/>
</dbReference>
<organism evidence="7 8">
    <name type="scientific">Aspergillus tanneri</name>
    <dbReference type="NCBI Taxonomy" id="1220188"/>
    <lineage>
        <taxon>Eukaryota</taxon>
        <taxon>Fungi</taxon>
        <taxon>Dikarya</taxon>
        <taxon>Ascomycota</taxon>
        <taxon>Pezizomycotina</taxon>
        <taxon>Eurotiomycetes</taxon>
        <taxon>Eurotiomycetidae</taxon>
        <taxon>Eurotiales</taxon>
        <taxon>Aspergillaceae</taxon>
        <taxon>Aspergillus</taxon>
        <taxon>Aspergillus subgen. Circumdati</taxon>
    </lineage>
</organism>
<keyword evidence="2" id="KW-0058">Aromatic hydrocarbons catabolism</keyword>
<dbReference type="Pfam" id="PF06441">
    <property type="entry name" value="EHN"/>
    <property type="match status" value="1"/>
</dbReference>
<dbReference type="PANTHER" id="PTHR21661:SF35">
    <property type="entry name" value="EPOXIDE HYDROLASE"/>
    <property type="match status" value="1"/>
</dbReference>
<evidence type="ECO:0000256" key="2">
    <source>
        <dbReference type="ARBA" id="ARBA00022797"/>
    </source>
</evidence>
<name>A0A5M9MPS3_9EURO</name>
<dbReference type="PRINTS" id="PR00412">
    <property type="entry name" value="EPOXHYDRLASE"/>
</dbReference>
<dbReference type="PIRSF" id="PIRSF001112">
    <property type="entry name" value="Epoxide_hydrolase"/>
    <property type="match status" value="1"/>
</dbReference>
<dbReference type="InterPro" id="IPR029058">
    <property type="entry name" value="AB_hydrolase_fold"/>
</dbReference>
<evidence type="ECO:0000256" key="5">
    <source>
        <dbReference type="SAM" id="MobiDB-lite"/>
    </source>
</evidence>
<accession>A0A5M9MPS3</accession>
<evidence type="ECO:0000256" key="1">
    <source>
        <dbReference type="ARBA" id="ARBA00010088"/>
    </source>
</evidence>
<feature type="domain" description="Epoxide hydrolase N-terminal" evidence="6">
    <location>
        <begin position="27"/>
        <end position="136"/>
    </location>
</feature>
<feature type="compositionally biased region" description="Polar residues" evidence="5">
    <location>
        <begin position="16"/>
        <end position="25"/>
    </location>
</feature>
<proteinExistence type="inferred from homology"/>